<dbReference type="InterPro" id="IPR005561">
    <property type="entry name" value="ANTAR"/>
</dbReference>
<organism evidence="4 5">
    <name type="scientific">Nocardia cyriacigeorgica</name>
    <dbReference type="NCBI Taxonomy" id="135487"/>
    <lineage>
        <taxon>Bacteria</taxon>
        <taxon>Bacillati</taxon>
        <taxon>Actinomycetota</taxon>
        <taxon>Actinomycetes</taxon>
        <taxon>Mycobacteriales</taxon>
        <taxon>Nocardiaceae</taxon>
        <taxon>Nocardia</taxon>
    </lineage>
</organism>
<dbReference type="Proteomes" id="UP000306378">
    <property type="component" value="Unassembled WGS sequence"/>
</dbReference>
<dbReference type="Gene3D" id="1.10.10.10">
    <property type="entry name" value="Winged helix-like DNA-binding domain superfamily/Winged helix DNA-binding domain"/>
    <property type="match status" value="1"/>
</dbReference>
<protein>
    <submittedName>
        <fullName evidence="4">GAF and ANTAR domain-containing protein</fullName>
    </submittedName>
</protein>
<dbReference type="SUPFAM" id="SSF55781">
    <property type="entry name" value="GAF domain-like"/>
    <property type="match status" value="1"/>
</dbReference>
<dbReference type="Gene3D" id="3.30.450.40">
    <property type="match status" value="1"/>
</dbReference>
<accession>A0A5R8NM50</accession>
<dbReference type="GO" id="GO:0003723">
    <property type="term" value="F:RNA binding"/>
    <property type="evidence" value="ECO:0007669"/>
    <property type="project" value="InterPro"/>
</dbReference>
<dbReference type="RefSeq" id="WP_138448913.1">
    <property type="nucleotide sequence ID" value="NZ_VBUT01000006.1"/>
</dbReference>
<gene>
    <name evidence="4" type="ORF">FEK34_17835</name>
</gene>
<keyword evidence="2" id="KW-0804">Transcription</keyword>
<dbReference type="InterPro" id="IPR029016">
    <property type="entry name" value="GAF-like_dom_sf"/>
</dbReference>
<dbReference type="InterPro" id="IPR003018">
    <property type="entry name" value="GAF"/>
</dbReference>
<dbReference type="EMBL" id="VBUT01000006">
    <property type="protein sequence ID" value="TLF76748.1"/>
    <property type="molecule type" value="Genomic_DNA"/>
</dbReference>
<evidence type="ECO:0000259" key="3">
    <source>
        <dbReference type="SMART" id="SM01012"/>
    </source>
</evidence>
<keyword evidence="1" id="KW-0805">Transcription regulation</keyword>
<dbReference type="InterPro" id="IPR036388">
    <property type="entry name" value="WH-like_DNA-bd_sf"/>
</dbReference>
<evidence type="ECO:0000313" key="5">
    <source>
        <dbReference type="Proteomes" id="UP000306378"/>
    </source>
</evidence>
<evidence type="ECO:0000256" key="1">
    <source>
        <dbReference type="ARBA" id="ARBA00023015"/>
    </source>
</evidence>
<evidence type="ECO:0000256" key="2">
    <source>
        <dbReference type="ARBA" id="ARBA00023163"/>
    </source>
</evidence>
<reference evidence="4 5" key="1">
    <citation type="submission" date="2019-05" db="EMBL/GenBank/DDBJ databases">
        <title>Genomes sequences of two Nocardia cyriacigeorgica environmental isolates, type strains Nocardia asteroides ATCC 19247 and Nocardia cyriacigeorgica DSM 44484.</title>
        <authorList>
            <person name="Vautrin F."/>
            <person name="Bergeron E."/>
            <person name="Dubost A."/>
            <person name="Abrouk D."/>
            <person name="Rodriguez Nava V."/>
            <person name="Pujic P."/>
        </authorList>
    </citation>
    <scope>NUCLEOTIDE SEQUENCE [LARGE SCALE GENOMIC DNA]</scope>
    <source>
        <strain evidence="4 5">EML 446</strain>
    </source>
</reference>
<dbReference type="AlphaFoldDB" id="A0A5R8NM50"/>
<comment type="caution">
    <text evidence="4">The sequence shown here is derived from an EMBL/GenBank/DDBJ whole genome shotgun (WGS) entry which is preliminary data.</text>
</comment>
<evidence type="ECO:0000313" key="4">
    <source>
        <dbReference type="EMBL" id="TLF76748.1"/>
    </source>
</evidence>
<dbReference type="Pfam" id="PF13185">
    <property type="entry name" value="GAF_2"/>
    <property type="match status" value="1"/>
</dbReference>
<name>A0A5R8NM50_9NOCA</name>
<feature type="domain" description="ANTAR" evidence="3">
    <location>
        <begin position="188"/>
        <end position="249"/>
    </location>
</feature>
<proteinExistence type="predicted"/>
<sequence length="267" mass="27688">MVDDASRAHPGESSGISRDEAAGAGGSLFGGISAVCSAAVRLTGVDGAAVALLGGSSSQARELVYATDATAQQVDELQFVVGEGPCVEAYHTGHRQIWPDLSSPEAVNRWPAFTGEVLVLGVRAVFTFPVPGVRRAVGVLELYRGLPGELAPVEQESGDACAIAVGQVLRADIDRRVADAGGVEDTVDSAATQGVLDGVDDGFSRAVVYNAAGMVAVQLAVPVDEALARLRAYCYAEGRPIGEVAADIVARRLSLRDQRDSGEGQRR</sequence>
<dbReference type="SMART" id="SM01012">
    <property type="entry name" value="ANTAR"/>
    <property type="match status" value="1"/>
</dbReference>